<dbReference type="InterPro" id="IPR038740">
    <property type="entry name" value="BioF2-like_GNAT_dom"/>
</dbReference>
<keyword evidence="6" id="KW-0961">Cell wall biogenesis/degradation</keyword>
<sequence>MKGKYRRNIKKAERHGVTVSIHTHDASAVDAFYTVMQEIFKATDYVMHDKNYFLKVWEQLSQKDLARILLAEHHGAVVGAYLVALDEISVYELYGGVTSEGRDLEAGYMLKWEAMKMTSALGRRYYDHWGVAPRDLNGNYTKGHPLESISSFKHGFGGTDHCFAKTRVLVLNGTKYRMFGILSQLQKLKIRLKKLV</sequence>
<dbReference type="PANTHER" id="PTHR36174">
    <property type="entry name" value="LIPID II:GLYCINE GLYCYLTRANSFERASE"/>
    <property type="match status" value="1"/>
</dbReference>
<name>A0A136LZA4_9BACT</name>
<keyword evidence="5" id="KW-0012">Acyltransferase</keyword>
<dbReference type="GO" id="GO:0016755">
    <property type="term" value="F:aminoacyltransferase activity"/>
    <property type="evidence" value="ECO:0007669"/>
    <property type="project" value="InterPro"/>
</dbReference>
<dbReference type="PANTHER" id="PTHR36174:SF1">
    <property type="entry name" value="LIPID II:GLYCINE GLYCYLTRANSFERASE"/>
    <property type="match status" value="1"/>
</dbReference>
<dbReference type="STRING" id="1617426.TR69_WS6001001001"/>
<dbReference type="SUPFAM" id="SSF55729">
    <property type="entry name" value="Acyl-CoA N-acyltransferases (Nat)"/>
    <property type="match status" value="1"/>
</dbReference>
<dbReference type="GO" id="GO:0009252">
    <property type="term" value="P:peptidoglycan biosynthetic process"/>
    <property type="evidence" value="ECO:0007669"/>
    <property type="project" value="UniProtKB-KW"/>
</dbReference>
<keyword evidence="3" id="KW-0133">Cell shape</keyword>
<dbReference type="AlphaFoldDB" id="A0A136LZA4"/>
<dbReference type="InterPro" id="IPR050644">
    <property type="entry name" value="PG_Glycine_Bridge_Synth"/>
</dbReference>
<dbReference type="PROSITE" id="PS51191">
    <property type="entry name" value="FEMABX"/>
    <property type="match status" value="1"/>
</dbReference>
<proteinExistence type="inferred from homology"/>
<comment type="similarity">
    <text evidence="1">Belongs to the FemABX family.</text>
</comment>
<comment type="caution">
    <text evidence="8">The sequence shown here is derived from an EMBL/GenBank/DDBJ whole genome shotgun (WGS) entry which is preliminary data.</text>
</comment>
<keyword evidence="2" id="KW-0808">Transferase</keyword>
<evidence type="ECO:0000259" key="7">
    <source>
        <dbReference type="Pfam" id="PF13480"/>
    </source>
</evidence>
<evidence type="ECO:0000256" key="5">
    <source>
        <dbReference type="ARBA" id="ARBA00023315"/>
    </source>
</evidence>
<evidence type="ECO:0000313" key="8">
    <source>
        <dbReference type="EMBL" id="KXK26977.1"/>
    </source>
</evidence>
<accession>A0A136LZA4</accession>
<dbReference type="EMBL" id="JYNZ01000003">
    <property type="protein sequence ID" value="KXK26977.1"/>
    <property type="molecule type" value="Genomic_DNA"/>
</dbReference>
<dbReference type="GO" id="GO:0008360">
    <property type="term" value="P:regulation of cell shape"/>
    <property type="evidence" value="ECO:0007669"/>
    <property type="project" value="UniProtKB-KW"/>
</dbReference>
<protein>
    <submittedName>
        <fullName evidence="8">FemAB family protein</fullName>
    </submittedName>
</protein>
<evidence type="ECO:0000256" key="2">
    <source>
        <dbReference type="ARBA" id="ARBA00022679"/>
    </source>
</evidence>
<reference evidence="8 9" key="1">
    <citation type="submission" date="2015-02" db="EMBL/GenBank/DDBJ databases">
        <title>Improved understanding of the partial-nitritation anammox process through 23 genomes representing the majority of the microbial community.</title>
        <authorList>
            <person name="Speth D.R."/>
            <person name="In T Zandt M."/>
            <person name="Guerrero Cruz S."/>
            <person name="Jetten M.S."/>
            <person name="Dutilh B.E."/>
        </authorList>
    </citation>
    <scope>NUCLEOTIDE SEQUENCE [LARGE SCALE GENOMIC DNA]</scope>
    <source>
        <strain evidence="8">OLB20</strain>
    </source>
</reference>
<evidence type="ECO:0000313" key="9">
    <source>
        <dbReference type="Proteomes" id="UP000070457"/>
    </source>
</evidence>
<dbReference type="GO" id="GO:0071555">
    <property type="term" value="P:cell wall organization"/>
    <property type="evidence" value="ECO:0007669"/>
    <property type="project" value="UniProtKB-KW"/>
</dbReference>
<dbReference type="Pfam" id="PF13480">
    <property type="entry name" value="Acetyltransf_6"/>
    <property type="match status" value="1"/>
</dbReference>
<organism evidence="8 9">
    <name type="scientific">candidate division WS6 bacterium OLB20</name>
    <dbReference type="NCBI Taxonomy" id="1617426"/>
    <lineage>
        <taxon>Bacteria</taxon>
        <taxon>Candidatus Dojkabacteria</taxon>
    </lineage>
</organism>
<dbReference type="InterPro" id="IPR003447">
    <property type="entry name" value="FEMABX"/>
</dbReference>
<evidence type="ECO:0000256" key="3">
    <source>
        <dbReference type="ARBA" id="ARBA00022960"/>
    </source>
</evidence>
<evidence type="ECO:0000256" key="4">
    <source>
        <dbReference type="ARBA" id="ARBA00022984"/>
    </source>
</evidence>
<feature type="domain" description="BioF2-like acetyltransferase" evidence="7">
    <location>
        <begin position="4"/>
        <end position="127"/>
    </location>
</feature>
<dbReference type="InterPro" id="IPR016181">
    <property type="entry name" value="Acyl_CoA_acyltransferase"/>
</dbReference>
<dbReference type="Gene3D" id="3.40.630.30">
    <property type="match status" value="1"/>
</dbReference>
<keyword evidence="4" id="KW-0573">Peptidoglycan synthesis</keyword>
<dbReference type="Proteomes" id="UP000070457">
    <property type="component" value="Unassembled WGS sequence"/>
</dbReference>
<gene>
    <name evidence="8" type="ORF">TR69_WS6001001001</name>
</gene>
<evidence type="ECO:0000256" key="6">
    <source>
        <dbReference type="ARBA" id="ARBA00023316"/>
    </source>
</evidence>
<evidence type="ECO:0000256" key="1">
    <source>
        <dbReference type="ARBA" id="ARBA00009943"/>
    </source>
</evidence>